<dbReference type="Gene3D" id="2.60.120.10">
    <property type="entry name" value="Jelly Rolls"/>
    <property type="match status" value="1"/>
</dbReference>
<feature type="domain" description="JmjC" evidence="2">
    <location>
        <begin position="477"/>
        <end position="633"/>
    </location>
</feature>
<dbReference type="Pfam" id="PF00651">
    <property type="entry name" value="BTB"/>
    <property type="match status" value="1"/>
</dbReference>
<reference evidence="3" key="1">
    <citation type="submission" date="2021-02" db="EMBL/GenBank/DDBJ databases">
        <authorList>
            <person name="Dougan E. K."/>
            <person name="Rhodes N."/>
            <person name="Thang M."/>
            <person name="Chan C."/>
        </authorList>
    </citation>
    <scope>NUCLEOTIDE SEQUENCE</scope>
</reference>
<dbReference type="Gene3D" id="3.30.710.10">
    <property type="entry name" value="Potassium Channel Kv1.1, Chain A"/>
    <property type="match status" value="1"/>
</dbReference>
<feature type="domain" description="BTB" evidence="1">
    <location>
        <begin position="721"/>
        <end position="794"/>
    </location>
</feature>
<evidence type="ECO:0000259" key="1">
    <source>
        <dbReference type="PROSITE" id="PS50097"/>
    </source>
</evidence>
<dbReference type="Proteomes" id="UP000654075">
    <property type="component" value="Unassembled WGS sequence"/>
</dbReference>
<dbReference type="InterPro" id="IPR000210">
    <property type="entry name" value="BTB/POZ_dom"/>
</dbReference>
<dbReference type="PANTHER" id="PTHR12461">
    <property type="entry name" value="HYPOXIA-INDUCIBLE FACTOR 1 ALPHA INHIBITOR-RELATED"/>
    <property type="match status" value="1"/>
</dbReference>
<dbReference type="InterPro" id="IPR041667">
    <property type="entry name" value="Cupin_8"/>
</dbReference>
<dbReference type="EMBL" id="CAJNNV010025780">
    <property type="protein sequence ID" value="CAE8616045.1"/>
    <property type="molecule type" value="Genomic_DNA"/>
</dbReference>
<dbReference type="PROSITE" id="PS51184">
    <property type="entry name" value="JMJC"/>
    <property type="match status" value="1"/>
</dbReference>
<keyword evidence="4" id="KW-1185">Reference proteome</keyword>
<dbReference type="SMART" id="SM00225">
    <property type="entry name" value="BTB"/>
    <property type="match status" value="1"/>
</dbReference>
<organism evidence="3 4">
    <name type="scientific">Polarella glacialis</name>
    <name type="common">Dinoflagellate</name>
    <dbReference type="NCBI Taxonomy" id="89957"/>
    <lineage>
        <taxon>Eukaryota</taxon>
        <taxon>Sar</taxon>
        <taxon>Alveolata</taxon>
        <taxon>Dinophyceae</taxon>
        <taxon>Suessiales</taxon>
        <taxon>Suessiaceae</taxon>
        <taxon>Polarella</taxon>
    </lineage>
</organism>
<dbReference type="SUPFAM" id="SSF54695">
    <property type="entry name" value="POZ domain"/>
    <property type="match status" value="1"/>
</dbReference>
<dbReference type="AlphaFoldDB" id="A0A813FU69"/>
<dbReference type="Pfam" id="PF13621">
    <property type="entry name" value="Cupin_8"/>
    <property type="match status" value="1"/>
</dbReference>
<evidence type="ECO:0008006" key="5">
    <source>
        <dbReference type="Google" id="ProtNLM"/>
    </source>
</evidence>
<dbReference type="InterPro" id="IPR014710">
    <property type="entry name" value="RmlC-like_jellyroll"/>
</dbReference>
<sequence>PRAASAMPRSQRRASGATPRRRQLSLLLIGLFSEARTAEGGATFGQDWALCQDSKEWRGFRSRVTASLGPERKSPLPKALTKEAASLVNRWRLPAEQWRSFLEGPRAVAPGSTGDGGRVDLSCGASVDASRGVLANDTGAGFHPYHLLSLRADDAAWQREDFVRWRRDFCYLGYVVALYVQASAHHEDATTALEAGSSDHARLMSQAKKDLEAASAMLGRCREMAGASERPSPAVAPAAFREAAVCMPSVRYLNEAKATPRQVAATNTQGRWRPLRAAREPLSLEARSAEELLASLEAKEQGVHAGSSVEDYIPLTPESLELLKGLREEVQPRGSVSLSLLALWELWELHGLPRKFCSTRPSQTSVKRLHRPTAEQLWQCVLQNEPAVISGVLDEDGFPPLRDFASFAYLRARCGERRVPLKADMFLDSEGRRVFLDDPGNELSLSEYLGLLEQAELSGESPSYYMGKNKLTEVAPELAEDIEQSSASPIHQFGSCFGDNHQGVHAYLGAGGNTTPIHCDPGENLLVVISGTKRLWLFPPTDADCLYTIGKTNASVPPFVPTDAMPEDLRTRCPLYQHARPLQVDLEKGDILYLPIFWWHCVSGSATRNMILNWWFDMHPQKLESTESARARGIMDDIRRQMGLAVDLPQEASNAAAQNAWTGKVTVEDRTQSQVCGNVTTQHSNLRKGTVVMGVALSAEAAQAADPEDAHELGWRNSALSDWRLRCGGEEYQVHRAFLGRGPRASGFFAAAFRCEKQEGDCETDLSCILPKACWAKVPIILDFIYEGKLSLGEPAELLSLFVAADVLQIQALFEQALQALNEGFTWTVAPQMLEKAAALRGCHELVLQVSEAAAVLVKQHFGALLKEMGACDLALRLASAFQSEDLLLLLDDDRLVAHEDGVFVFLEEWTAKAGMPLTGNPWAACRFAFLSAECLVEAAMLEGTCLPPRAVSLSVALRKLLEDKGASVCENQLCSKSSMLPDGWLQMRRLCPRKSELRKPIPGELILDIYCSTMPLVVTQTSECKTTQLSQLKSRLCEALGLEPCKVHMWDYYNLRPLEHLELILSKTLEQARIFDKNPILLDVMRPDGTG</sequence>
<comment type="caution">
    <text evidence="3">The sequence shown here is derived from an EMBL/GenBank/DDBJ whole genome shotgun (WGS) entry which is preliminary data.</text>
</comment>
<name>A0A813FU69_POLGL</name>
<dbReference type="SMART" id="SM00558">
    <property type="entry name" value="JmjC"/>
    <property type="match status" value="1"/>
</dbReference>
<dbReference type="OrthoDB" id="415358at2759"/>
<dbReference type="CDD" id="cd18186">
    <property type="entry name" value="BTB_POZ_ZBTB_KLHL-like"/>
    <property type="match status" value="1"/>
</dbReference>
<gene>
    <name evidence="3" type="ORF">PGLA1383_LOCUS33750</name>
</gene>
<accession>A0A813FU69</accession>
<dbReference type="PANTHER" id="PTHR12461:SF105">
    <property type="entry name" value="HYPOXIA-INDUCIBLE FACTOR 1-ALPHA INHIBITOR"/>
    <property type="match status" value="1"/>
</dbReference>
<feature type="non-terminal residue" evidence="3">
    <location>
        <position position="1092"/>
    </location>
</feature>
<proteinExistence type="predicted"/>
<dbReference type="InterPro" id="IPR011333">
    <property type="entry name" value="SKP1/BTB/POZ_sf"/>
</dbReference>
<dbReference type="SUPFAM" id="SSF51197">
    <property type="entry name" value="Clavaminate synthase-like"/>
    <property type="match status" value="1"/>
</dbReference>
<protein>
    <recommendedName>
        <fullName evidence="5">JmjC domain-containing protein</fullName>
    </recommendedName>
</protein>
<dbReference type="InterPro" id="IPR003347">
    <property type="entry name" value="JmjC_dom"/>
</dbReference>
<evidence type="ECO:0000313" key="4">
    <source>
        <dbReference type="Proteomes" id="UP000654075"/>
    </source>
</evidence>
<evidence type="ECO:0000313" key="3">
    <source>
        <dbReference type="EMBL" id="CAE8616045.1"/>
    </source>
</evidence>
<dbReference type="PROSITE" id="PS50097">
    <property type="entry name" value="BTB"/>
    <property type="match status" value="1"/>
</dbReference>
<evidence type="ECO:0000259" key="2">
    <source>
        <dbReference type="PROSITE" id="PS51184"/>
    </source>
</evidence>